<dbReference type="Proteomes" id="UP000777482">
    <property type="component" value="Unassembled WGS sequence"/>
</dbReference>
<dbReference type="EMBL" id="PUHQ01000053">
    <property type="protein sequence ID" value="KAG0659499.1"/>
    <property type="molecule type" value="Genomic_DNA"/>
</dbReference>
<evidence type="ECO:0000256" key="2">
    <source>
        <dbReference type="ARBA" id="ARBA00023315"/>
    </source>
</evidence>
<accession>A0A9P6VYI5</accession>
<gene>
    <name evidence="3" type="primary">NAA20</name>
    <name evidence="3" type="ORF">C6P46_005136</name>
</gene>
<dbReference type="GO" id="GO:0031416">
    <property type="term" value="C:NatB complex"/>
    <property type="evidence" value="ECO:0007669"/>
    <property type="project" value="TreeGrafter"/>
</dbReference>
<keyword evidence="4" id="KW-1185">Reference proteome</keyword>
<name>A0A9P6VYI5_RHOMI</name>
<dbReference type="InterPro" id="IPR051646">
    <property type="entry name" value="NatB_acetyltransferase_subunit"/>
</dbReference>
<evidence type="ECO:0000256" key="1">
    <source>
        <dbReference type="ARBA" id="ARBA00022679"/>
    </source>
</evidence>
<dbReference type="Gene3D" id="3.40.630.30">
    <property type="match status" value="2"/>
</dbReference>
<dbReference type="InterPro" id="IPR016181">
    <property type="entry name" value="Acyl_CoA_acyltransferase"/>
</dbReference>
<evidence type="ECO:0000313" key="3">
    <source>
        <dbReference type="EMBL" id="KAG0659499.1"/>
    </source>
</evidence>
<protein>
    <submittedName>
        <fullName evidence="3">N(Alpha)-acetyltransferase 20, NatB catalytic subunit</fullName>
    </submittedName>
</protein>
<keyword evidence="2" id="KW-0012">Acyltransferase</keyword>
<reference evidence="3 4" key="1">
    <citation type="submission" date="2020-11" db="EMBL/GenBank/DDBJ databases">
        <title>Kefir isolates.</title>
        <authorList>
            <person name="Marcisauskas S."/>
            <person name="Kim Y."/>
            <person name="Blasche S."/>
        </authorList>
    </citation>
    <scope>NUCLEOTIDE SEQUENCE [LARGE SCALE GENOMIC DNA]</scope>
    <source>
        <strain evidence="3 4">KR</strain>
    </source>
</reference>
<proteinExistence type="predicted"/>
<dbReference type="SUPFAM" id="SSF55729">
    <property type="entry name" value="Acyl-CoA N-acyltransferases (Nat)"/>
    <property type="match status" value="1"/>
</dbReference>
<dbReference type="PANTHER" id="PTHR45910:SF1">
    <property type="entry name" value="N-ALPHA-ACETYLTRANSFERASE 20"/>
    <property type="match status" value="1"/>
</dbReference>
<dbReference type="GO" id="GO:0004596">
    <property type="term" value="F:protein-N-terminal amino-acid acetyltransferase activity"/>
    <property type="evidence" value="ECO:0007669"/>
    <property type="project" value="TreeGrafter"/>
</dbReference>
<comment type="caution">
    <text evidence="3">The sequence shown here is derived from an EMBL/GenBank/DDBJ whole genome shotgun (WGS) entry which is preliminary data.</text>
</comment>
<dbReference type="AlphaFoldDB" id="A0A9P6VYI5"/>
<sequence length="273" mass="29631">MSLLRPFSALDLFEFNAINLDVWTETYGVGYYLGYLMQWGDLFSVVESAGGDRKASLRALGRDGSVGRSALAPGPRSAGAFGGGEGGGLMGYGAFSRSLRIGFFLGHALSRADSTSVPYVQSWARLKGEEKTGRLASMMMDLLEKVSERDEAYFVDLFVRQSNNLAIGLYESLGYMIYRRVQAYYGGGPGEKDEDAYGACRLIGNALTCVGWNPDAVLMLPYGSDLRTDMRKSLPRDSEKESVRLPAGFSSGRDVAFITTESTAMQASTQAQA</sequence>
<dbReference type="OrthoDB" id="10264728at2759"/>
<evidence type="ECO:0000313" key="4">
    <source>
        <dbReference type="Proteomes" id="UP000777482"/>
    </source>
</evidence>
<keyword evidence="1" id="KW-0808">Transferase</keyword>
<organism evidence="3 4">
    <name type="scientific">Rhodotorula mucilaginosa</name>
    <name type="common">Yeast</name>
    <name type="synonym">Rhodotorula rubra</name>
    <dbReference type="NCBI Taxonomy" id="5537"/>
    <lineage>
        <taxon>Eukaryota</taxon>
        <taxon>Fungi</taxon>
        <taxon>Dikarya</taxon>
        <taxon>Basidiomycota</taxon>
        <taxon>Pucciniomycotina</taxon>
        <taxon>Microbotryomycetes</taxon>
        <taxon>Sporidiobolales</taxon>
        <taxon>Sporidiobolaceae</taxon>
        <taxon>Rhodotorula</taxon>
    </lineage>
</organism>
<dbReference type="PANTHER" id="PTHR45910">
    <property type="entry name" value="N-ALPHA-ACETYLTRANSFERASE 20"/>
    <property type="match status" value="1"/>
</dbReference>